<feature type="compositionally biased region" description="Polar residues" evidence="1">
    <location>
        <begin position="61"/>
        <end position="70"/>
    </location>
</feature>
<protein>
    <submittedName>
        <fullName evidence="2">Uncharacterized protein</fullName>
    </submittedName>
</protein>
<sequence length="70" mass="7445">MDGRTLHVGWFTEQGPSKLVLLAGTGGRPDLLVVPPRTAPATASRRPAAAARAGGVEEWLRSQQVSRPQD</sequence>
<name>A0A919GZC6_9ACTN</name>
<dbReference type="Pfam" id="PF19457">
    <property type="entry name" value="DUF5994"/>
    <property type="match status" value="1"/>
</dbReference>
<comment type="caution">
    <text evidence="2">The sequence shown here is derived from an EMBL/GenBank/DDBJ whole genome shotgun (WGS) entry which is preliminary data.</text>
</comment>
<dbReference type="Proteomes" id="UP000600026">
    <property type="component" value="Unassembled WGS sequence"/>
</dbReference>
<proteinExistence type="predicted"/>
<keyword evidence="3" id="KW-1185">Reference proteome</keyword>
<feature type="compositionally biased region" description="Low complexity" evidence="1">
    <location>
        <begin position="38"/>
        <end position="53"/>
    </location>
</feature>
<reference evidence="2" key="1">
    <citation type="submission" date="2020-09" db="EMBL/GenBank/DDBJ databases">
        <title>Whole genome shotgun sequence of Streptomyces xanthophaeus NBRC 12829.</title>
        <authorList>
            <person name="Komaki H."/>
            <person name="Tamura T."/>
        </authorList>
    </citation>
    <scope>NUCLEOTIDE SEQUENCE</scope>
    <source>
        <strain evidence="2">NBRC 12829</strain>
    </source>
</reference>
<dbReference type="AlphaFoldDB" id="A0A919GZC6"/>
<evidence type="ECO:0000313" key="2">
    <source>
        <dbReference type="EMBL" id="GHI86137.1"/>
    </source>
</evidence>
<dbReference type="InterPro" id="IPR046036">
    <property type="entry name" value="DUF5994"/>
</dbReference>
<organism evidence="2 3">
    <name type="scientific">Streptomyces xanthophaeus</name>
    <dbReference type="NCBI Taxonomy" id="67385"/>
    <lineage>
        <taxon>Bacteria</taxon>
        <taxon>Bacillati</taxon>
        <taxon>Actinomycetota</taxon>
        <taxon>Actinomycetes</taxon>
        <taxon>Kitasatosporales</taxon>
        <taxon>Streptomycetaceae</taxon>
        <taxon>Streptomyces</taxon>
    </lineage>
</organism>
<dbReference type="EMBL" id="BNEE01000006">
    <property type="protein sequence ID" value="GHI86137.1"/>
    <property type="molecule type" value="Genomic_DNA"/>
</dbReference>
<accession>A0A919GZC6</accession>
<evidence type="ECO:0000313" key="3">
    <source>
        <dbReference type="Proteomes" id="UP000600026"/>
    </source>
</evidence>
<evidence type="ECO:0000256" key="1">
    <source>
        <dbReference type="SAM" id="MobiDB-lite"/>
    </source>
</evidence>
<feature type="region of interest" description="Disordered" evidence="1">
    <location>
        <begin position="38"/>
        <end position="70"/>
    </location>
</feature>
<gene>
    <name evidence="2" type="ORF">Sxan_35010</name>
</gene>